<protein>
    <submittedName>
        <fullName evidence="1">Uncharacterized protein</fullName>
    </submittedName>
</protein>
<sequence length="79" mass="8822">MEKEVAVCLVVEEERGSRFVGWGVFGAETERHREEREGAHGWGGRFREGNERIEGKGLQFGGLGGVVMEGRDMGKKKRS</sequence>
<organism evidence="1 2">
    <name type="scientific">Senna tora</name>
    <dbReference type="NCBI Taxonomy" id="362788"/>
    <lineage>
        <taxon>Eukaryota</taxon>
        <taxon>Viridiplantae</taxon>
        <taxon>Streptophyta</taxon>
        <taxon>Embryophyta</taxon>
        <taxon>Tracheophyta</taxon>
        <taxon>Spermatophyta</taxon>
        <taxon>Magnoliopsida</taxon>
        <taxon>eudicotyledons</taxon>
        <taxon>Gunneridae</taxon>
        <taxon>Pentapetalae</taxon>
        <taxon>rosids</taxon>
        <taxon>fabids</taxon>
        <taxon>Fabales</taxon>
        <taxon>Fabaceae</taxon>
        <taxon>Caesalpinioideae</taxon>
        <taxon>Cassia clade</taxon>
        <taxon>Senna</taxon>
    </lineage>
</organism>
<reference evidence="1" key="1">
    <citation type="submission" date="2020-09" db="EMBL/GenBank/DDBJ databases">
        <title>Genome-Enabled Discovery of Anthraquinone Biosynthesis in Senna tora.</title>
        <authorList>
            <person name="Kang S.-H."/>
            <person name="Pandey R.P."/>
            <person name="Lee C.-M."/>
            <person name="Sim J.-S."/>
            <person name="Jeong J.-T."/>
            <person name="Choi B.-S."/>
            <person name="Jung M."/>
            <person name="Ginzburg D."/>
            <person name="Zhao K."/>
            <person name="Won S.Y."/>
            <person name="Oh T.-J."/>
            <person name="Yu Y."/>
            <person name="Kim N.-H."/>
            <person name="Lee O.R."/>
            <person name="Lee T.-H."/>
            <person name="Bashyal P."/>
            <person name="Kim T.-S."/>
            <person name="Lee W.-H."/>
            <person name="Kawkins C."/>
            <person name="Kim C.-K."/>
            <person name="Kim J.S."/>
            <person name="Ahn B.O."/>
            <person name="Rhee S.Y."/>
            <person name="Sohng J.K."/>
        </authorList>
    </citation>
    <scope>NUCLEOTIDE SEQUENCE</scope>
    <source>
        <tissue evidence="1">Leaf</tissue>
    </source>
</reference>
<name>A0A834WUC2_9FABA</name>
<proteinExistence type="predicted"/>
<gene>
    <name evidence="1" type="ORF">G2W53_014777</name>
</gene>
<dbReference type="AlphaFoldDB" id="A0A834WUC2"/>
<dbReference type="Proteomes" id="UP000634136">
    <property type="component" value="Unassembled WGS sequence"/>
</dbReference>
<accession>A0A834WUC2</accession>
<evidence type="ECO:0000313" key="1">
    <source>
        <dbReference type="EMBL" id="KAF7832444.1"/>
    </source>
</evidence>
<keyword evidence="2" id="KW-1185">Reference proteome</keyword>
<dbReference type="EMBL" id="JAAIUW010000005">
    <property type="protein sequence ID" value="KAF7832444.1"/>
    <property type="molecule type" value="Genomic_DNA"/>
</dbReference>
<evidence type="ECO:0000313" key="2">
    <source>
        <dbReference type="Proteomes" id="UP000634136"/>
    </source>
</evidence>
<comment type="caution">
    <text evidence="1">The sequence shown here is derived from an EMBL/GenBank/DDBJ whole genome shotgun (WGS) entry which is preliminary data.</text>
</comment>